<dbReference type="InterPro" id="IPR004360">
    <property type="entry name" value="Glyas_Fos-R_dOase_dom"/>
</dbReference>
<dbReference type="PANTHER" id="PTHR33993">
    <property type="entry name" value="GLYOXALASE-RELATED"/>
    <property type="match status" value="1"/>
</dbReference>
<dbReference type="SUPFAM" id="SSF54593">
    <property type="entry name" value="Glyoxalase/Bleomycin resistance protein/Dihydroxybiphenyl dioxygenase"/>
    <property type="match status" value="1"/>
</dbReference>
<dbReference type="KEGG" id="nvn:NVIE_017150"/>
<protein>
    <submittedName>
        <fullName evidence="2">Putative glyoxalase/bleomycin resistance domain protein</fullName>
    </submittedName>
</protein>
<sequence>MPRPIHFDLTADNPERAVKFYQSVFGWKFEKWDGPMEYWMCTTGDKDEPGINGGLSRKGDSGMPAMNTIGVANVDEFSKKIASSGGKVVMPKSPIPGVGWFATCQDTEGNLFGIIQEDKNAK</sequence>
<keyword evidence="3" id="KW-1185">Reference proteome</keyword>
<dbReference type="Gene3D" id="3.10.180.10">
    <property type="entry name" value="2,3-Dihydroxybiphenyl 1,2-Dioxygenase, domain 1"/>
    <property type="match status" value="1"/>
</dbReference>
<reference evidence="2 3" key="1">
    <citation type="journal article" date="2014" name="Int. J. Syst. Evol. Microbiol.">
        <title>Nitrososphaera viennensis gen. nov., sp. nov., an aerobic and mesophilic, ammonia-oxidizing archaeon from soil and a member of the archaeal phylum Thaumarchaeota.</title>
        <authorList>
            <person name="Stieglmeier M."/>
            <person name="Klingl A."/>
            <person name="Alves R.J."/>
            <person name="Rittmann S.K."/>
            <person name="Melcher M."/>
            <person name="Leisch N."/>
            <person name="Schleper C."/>
        </authorList>
    </citation>
    <scope>NUCLEOTIDE SEQUENCE [LARGE SCALE GENOMIC DNA]</scope>
    <source>
        <strain evidence="2">EN76</strain>
    </source>
</reference>
<dbReference type="CDD" id="cd07247">
    <property type="entry name" value="SgaA_N_like"/>
    <property type="match status" value="1"/>
</dbReference>
<name>A0A060HHB4_9ARCH</name>
<dbReference type="AlphaFoldDB" id="A0A060HHB4"/>
<dbReference type="PANTHER" id="PTHR33993:SF2">
    <property type="entry name" value="VOC DOMAIN-CONTAINING PROTEIN"/>
    <property type="match status" value="1"/>
</dbReference>
<dbReference type="GeneID" id="74946981"/>
<accession>A0A060HHB4</accession>
<gene>
    <name evidence="2" type="ORF">NVIE_017150</name>
</gene>
<evidence type="ECO:0000313" key="2">
    <source>
        <dbReference type="EMBL" id="AIC15974.1"/>
    </source>
</evidence>
<evidence type="ECO:0000259" key="1">
    <source>
        <dbReference type="PROSITE" id="PS51819"/>
    </source>
</evidence>
<dbReference type="InterPro" id="IPR037523">
    <property type="entry name" value="VOC_core"/>
</dbReference>
<dbReference type="InterPro" id="IPR029068">
    <property type="entry name" value="Glyas_Bleomycin-R_OHBP_Dase"/>
</dbReference>
<dbReference type="HOGENOM" id="CLU_127592_3_1_2"/>
<dbReference type="OrthoDB" id="134577at2157"/>
<dbReference type="PROSITE" id="PS51819">
    <property type="entry name" value="VOC"/>
    <property type="match status" value="1"/>
</dbReference>
<dbReference type="EMBL" id="CP007536">
    <property type="protein sequence ID" value="AIC15974.1"/>
    <property type="molecule type" value="Genomic_DNA"/>
</dbReference>
<evidence type="ECO:0000313" key="3">
    <source>
        <dbReference type="Proteomes" id="UP000027093"/>
    </source>
</evidence>
<dbReference type="RefSeq" id="WP_075056094.1">
    <property type="nucleotide sequence ID" value="NZ_CP007536.1"/>
</dbReference>
<dbReference type="Proteomes" id="UP000027093">
    <property type="component" value="Chromosome"/>
</dbReference>
<feature type="domain" description="VOC" evidence="1">
    <location>
        <begin position="3"/>
        <end position="117"/>
    </location>
</feature>
<proteinExistence type="predicted"/>
<dbReference type="Pfam" id="PF00903">
    <property type="entry name" value="Glyoxalase"/>
    <property type="match status" value="1"/>
</dbReference>
<organism evidence="2 3">
    <name type="scientific">Nitrososphaera viennensis EN76</name>
    <dbReference type="NCBI Taxonomy" id="926571"/>
    <lineage>
        <taxon>Archaea</taxon>
        <taxon>Nitrososphaerota</taxon>
        <taxon>Nitrososphaeria</taxon>
        <taxon>Nitrososphaerales</taxon>
        <taxon>Nitrososphaeraceae</taxon>
        <taxon>Nitrososphaera</taxon>
    </lineage>
</organism>
<dbReference type="InterPro" id="IPR052164">
    <property type="entry name" value="Anthracycline_SecMetBiosynth"/>
</dbReference>
<dbReference type="STRING" id="926571.NVIE_017150"/>